<keyword evidence="4 8" id="KW-0812">Transmembrane</keyword>
<dbReference type="InterPro" id="IPR049278">
    <property type="entry name" value="MS_channel_C"/>
</dbReference>
<protein>
    <submittedName>
        <fullName evidence="11">Mechanosensitive ion channel family protein</fullName>
    </submittedName>
</protein>
<dbReference type="Pfam" id="PF05552">
    <property type="entry name" value="MS_channel_1st_1"/>
    <property type="match status" value="1"/>
</dbReference>
<feature type="transmembrane region" description="Helical" evidence="8">
    <location>
        <begin position="71"/>
        <end position="91"/>
    </location>
</feature>
<evidence type="ECO:0000256" key="3">
    <source>
        <dbReference type="ARBA" id="ARBA00022475"/>
    </source>
</evidence>
<dbReference type="PANTHER" id="PTHR30221:SF1">
    <property type="entry name" value="SMALL-CONDUCTANCE MECHANOSENSITIVE CHANNEL"/>
    <property type="match status" value="1"/>
</dbReference>
<keyword evidence="6 8" id="KW-0472">Membrane</keyword>
<evidence type="ECO:0000256" key="5">
    <source>
        <dbReference type="ARBA" id="ARBA00022989"/>
    </source>
</evidence>
<evidence type="ECO:0000256" key="4">
    <source>
        <dbReference type="ARBA" id="ARBA00022692"/>
    </source>
</evidence>
<comment type="caution">
    <text evidence="11">The sequence shown here is derived from an EMBL/GenBank/DDBJ whole genome shotgun (WGS) entry which is preliminary data.</text>
</comment>
<name>A0ABU3BS79_9BACT</name>
<dbReference type="Pfam" id="PF21082">
    <property type="entry name" value="MS_channel_3rd"/>
    <property type="match status" value="1"/>
</dbReference>
<sequence length="385" mass="40374">MSPLQVPDTLAAASDADTLFEGAVAVDSIITAGDLAPEADTAAVTAAEATGEAVGQVQEMLNGVVEALPRLAVALVVFALIWLVASGVRRVIHRATPGPRNSNIGIVLGRLAYAVLLIIGVLVGLVIVFPTFTFGSLFGALGIGGVALGFAFQDIFQNLLAGILLLLREPFRQGDEITSGEYTGVVEAIETRATFISTYDGRRVIIPNSQIYSDPVQVITAYDMLRSEYDVGIGYGDDIEEAKRIALAAVQGVEGVLADPGPDVLTWDLAGSSVNLRVRWWSQPKRSSVVVIRDRVLVQVSRALLAAGIDLPFPTQQILFHDQTEETDGDRTRQREGWPAPKGGSAPDPARIGLAIAAAGGDGVDDDRSAPDGAGGADDTPPAVA</sequence>
<dbReference type="EMBL" id="JAVRHT010000022">
    <property type="protein sequence ID" value="MDT0632133.1"/>
    <property type="molecule type" value="Genomic_DNA"/>
</dbReference>
<dbReference type="RefSeq" id="WP_311663766.1">
    <property type="nucleotide sequence ID" value="NZ_JAVRHT010000022.1"/>
</dbReference>
<dbReference type="InterPro" id="IPR011014">
    <property type="entry name" value="MscS_channel_TM-2"/>
</dbReference>
<proteinExistence type="inferred from homology"/>
<dbReference type="Proteomes" id="UP001267426">
    <property type="component" value="Unassembled WGS sequence"/>
</dbReference>
<feature type="transmembrane region" description="Helical" evidence="8">
    <location>
        <begin position="138"/>
        <end position="167"/>
    </location>
</feature>
<dbReference type="SUPFAM" id="SSF50182">
    <property type="entry name" value="Sm-like ribonucleoproteins"/>
    <property type="match status" value="1"/>
</dbReference>
<dbReference type="InterPro" id="IPR010920">
    <property type="entry name" value="LSM_dom_sf"/>
</dbReference>
<keyword evidence="5 8" id="KW-1133">Transmembrane helix</keyword>
<dbReference type="PANTHER" id="PTHR30221">
    <property type="entry name" value="SMALL-CONDUCTANCE MECHANOSENSITIVE CHANNEL"/>
    <property type="match status" value="1"/>
</dbReference>
<dbReference type="Gene3D" id="2.30.30.60">
    <property type="match status" value="1"/>
</dbReference>
<dbReference type="SUPFAM" id="SSF82689">
    <property type="entry name" value="Mechanosensitive channel protein MscS (YggB), C-terminal domain"/>
    <property type="match status" value="1"/>
</dbReference>
<dbReference type="InterPro" id="IPR011066">
    <property type="entry name" value="MscS_channel_C_sf"/>
</dbReference>
<feature type="domain" description="Mechanosensitive ion channel MscS C-terminal" evidence="10">
    <location>
        <begin position="228"/>
        <end position="310"/>
    </location>
</feature>
<evidence type="ECO:0000256" key="2">
    <source>
        <dbReference type="ARBA" id="ARBA00008017"/>
    </source>
</evidence>
<evidence type="ECO:0000256" key="1">
    <source>
        <dbReference type="ARBA" id="ARBA00004651"/>
    </source>
</evidence>
<dbReference type="InterPro" id="IPR008910">
    <property type="entry name" value="MSC_TM_helix"/>
</dbReference>
<dbReference type="InterPro" id="IPR006685">
    <property type="entry name" value="MscS_channel_2nd"/>
</dbReference>
<feature type="transmembrane region" description="Helical" evidence="8">
    <location>
        <begin position="111"/>
        <end position="132"/>
    </location>
</feature>
<evidence type="ECO:0000256" key="6">
    <source>
        <dbReference type="ARBA" id="ARBA00023136"/>
    </source>
</evidence>
<accession>A0ABU3BS79</accession>
<dbReference type="InterPro" id="IPR045275">
    <property type="entry name" value="MscS_archaea/bacteria_type"/>
</dbReference>
<dbReference type="SUPFAM" id="SSF82861">
    <property type="entry name" value="Mechanosensitive channel protein MscS (YggB), transmembrane region"/>
    <property type="match status" value="1"/>
</dbReference>
<gene>
    <name evidence="11" type="ORF">RM540_10290</name>
</gene>
<dbReference type="Pfam" id="PF00924">
    <property type="entry name" value="MS_channel_2nd"/>
    <property type="match status" value="1"/>
</dbReference>
<organism evidence="11 12">
    <name type="scientific">Rubrivirga litoralis</name>
    <dbReference type="NCBI Taxonomy" id="3075598"/>
    <lineage>
        <taxon>Bacteria</taxon>
        <taxon>Pseudomonadati</taxon>
        <taxon>Rhodothermota</taxon>
        <taxon>Rhodothermia</taxon>
        <taxon>Rhodothermales</taxon>
        <taxon>Rubricoccaceae</taxon>
        <taxon>Rubrivirga</taxon>
    </lineage>
</organism>
<evidence type="ECO:0000256" key="8">
    <source>
        <dbReference type="SAM" id="Phobius"/>
    </source>
</evidence>
<keyword evidence="12" id="KW-1185">Reference proteome</keyword>
<comment type="subcellular location">
    <subcellularLocation>
        <location evidence="1">Cell membrane</location>
        <topology evidence="1">Multi-pass membrane protein</topology>
    </subcellularLocation>
</comment>
<dbReference type="InterPro" id="IPR023408">
    <property type="entry name" value="MscS_beta-dom_sf"/>
</dbReference>
<evidence type="ECO:0000259" key="10">
    <source>
        <dbReference type="Pfam" id="PF21082"/>
    </source>
</evidence>
<evidence type="ECO:0000259" key="9">
    <source>
        <dbReference type="Pfam" id="PF00924"/>
    </source>
</evidence>
<reference evidence="11 12" key="1">
    <citation type="submission" date="2023-09" db="EMBL/GenBank/DDBJ databases">
        <authorList>
            <person name="Rey-Velasco X."/>
        </authorList>
    </citation>
    <scope>NUCLEOTIDE SEQUENCE [LARGE SCALE GENOMIC DNA]</scope>
    <source>
        <strain evidence="11 12">F394</strain>
    </source>
</reference>
<dbReference type="Gene3D" id="3.30.70.100">
    <property type="match status" value="1"/>
</dbReference>
<comment type="similarity">
    <text evidence="2">Belongs to the MscS (TC 1.A.23) family.</text>
</comment>
<evidence type="ECO:0000313" key="12">
    <source>
        <dbReference type="Proteomes" id="UP001267426"/>
    </source>
</evidence>
<feature type="region of interest" description="Disordered" evidence="7">
    <location>
        <begin position="321"/>
        <end position="385"/>
    </location>
</feature>
<evidence type="ECO:0000313" key="11">
    <source>
        <dbReference type="EMBL" id="MDT0632133.1"/>
    </source>
</evidence>
<keyword evidence="3" id="KW-1003">Cell membrane</keyword>
<feature type="domain" description="Mechanosensitive ion channel MscS" evidence="9">
    <location>
        <begin position="154"/>
        <end position="216"/>
    </location>
</feature>
<evidence type="ECO:0000256" key="7">
    <source>
        <dbReference type="SAM" id="MobiDB-lite"/>
    </source>
</evidence>
<dbReference type="Gene3D" id="1.10.287.1260">
    <property type="match status" value="1"/>
</dbReference>